<dbReference type="InterPro" id="IPR051805">
    <property type="entry name" value="Dehydratase_Activator_Redct"/>
</dbReference>
<keyword evidence="2" id="KW-0479">Metal-binding</keyword>
<dbReference type="InterPro" id="IPR043129">
    <property type="entry name" value="ATPase_NBD"/>
</dbReference>
<dbReference type="SUPFAM" id="SSF53067">
    <property type="entry name" value="Actin-like ATPase domain"/>
    <property type="match status" value="1"/>
</dbReference>
<dbReference type="EMBL" id="WKPO01000052">
    <property type="protein sequence ID" value="MSB51019.1"/>
    <property type="molecule type" value="Genomic_DNA"/>
</dbReference>
<keyword evidence="4" id="KW-0411">Iron-sulfur</keyword>
<evidence type="ECO:0000256" key="2">
    <source>
        <dbReference type="ARBA" id="ARBA00022723"/>
    </source>
</evidence>
<dbReference type="GO" id="GO:0046872">
    <property type="term" value="F:metal ion binding"/>
    <property type="evidence" value="ECO:0007669"/>
    <property type="project" value="UniProtKB-KW"/>
</dbReference>
<dbReference type="NCBIfam" id="TIGR00241">
    <property type="entry name" value="CoA_E_activ"/>
    <property type="match status" value="1"/>
</dbReference>
<sequence length="547" mass="58161">MQMIGYTCKYTPVELLAALGGQPALLNREANAFSHAEALTHNHFCCHAKAVLEECRRDGVRELVLVNCCDSIRRCYDVLRAQGGLDFLFLLDLPHHDDGCAKARLRGELERLAAEYGAYRGATLDEAALRAAFAPPVPLPDGPFLAVTGARAGAGLLEALRRVSPLPVADLTCGGNRSLPPPPEGLDGLDGLLDWYAGALLGQIPCLRMDAVGRREELLNHPGLKGLVYHTVKFCDFYSFEYENLRRRTALPLLKVETDFTPLSSGQLSTRLEAFLEGLELRPAPASAAQRGAYVAGIDSGSTTTNVVVLDRAGNVAASAIVRTGPKASQGAEKAFAALGGFTPEDMAAIVATGYGRNNIPFATGQVTEITCHARGAHRLYPEARAIVDIGGQDSKVICLDESGGVTNFVMNDKCAAGTGRFLELMARTLELNLDEMARVGLHWEQELTISSMCTVFAESEVVSLIADNHSAADIVHGLNQSVAAKTAALASRAGAKGPYMMTGGVARNRGVTEALEARLGAPLWLPPEPDLCGALGAALFALDSIQ</sequence>
<dbReference type="Gene3D" id="3.30.420.40">
    <property type="match status" value="2"/>
</dbReference>
<dbReference type="Gene3D" id="3.40.50.11900">
    <property type="match status" value="1"/>
</dbReference>
<dbReference type="EMBL" id="WKPR01000046">
    <property type="protein sequence ID" value="MSB22600.1"/>
    <property type="molecule type" value="Genomic_DNA"/>
</dbReference>
<dbReference type="InterPro" id="IPR008275">
    <property type="entry name" value="CoA_E_activase_dom"/>
</dbReference>
<protein>
    <submittedName>
        <fullName evidence="7">2-hydroxyglutaryl-CoA dehydratase</fullName>
    </submittedName>
</protein>
<dbReference type="CDD" id="cd24036">
    <property type="entry name" value="ASKHA_NBD_BcrAD_BadFG_HgdC_HadI"/>
    <property type="match status" value="1"/>
</dbReference>
<dbReference type="Proteomes" id="UP000429811">
    <property type="component" value="Unassembled WGS sequence"/>
</dbReference>
<dbReference type="Pfam" id="PF06050">
    <property type="entry name" value="HGD-D"/>
    <property type="match status" value="2"/>
</dbReference>
<dbReference type="Proteomes" id="UP000434475">
    <property type="component" value="Unassembled WGS sequence"/>
</dbReference>
<proteinExistence type="predicted"/>
<dbReference type="AlphaFoldDB" id="A0A6I2RV89"/>
<organism evidence="7 8">
    <name type="scientific">Flavonifractor plautii</name>
    <name type="common">Fusobacterium plautii</name>
    <dbReference type="NCBI Taxonomy" id="292800"/>
    <lineage>
        <taxon>Bacteria</taxon>
        <taxon>Bacillati</taxon>
        <taxon>Bacillota</taxon>
        <taxon>Clostridia</taxon>
        <taxon>Eubacteriales</taxon>
        <taxon>Oscillospiraceae</taxon>
        <taxon>Flavonifractor</taxon>
    </lineage>
</organism>
<evidence type="ECO:0000313" key="7">
    <source>
        <dbReference type="EMBL" id="MSB51019.1"/>
    </source>
</evidence>
<dbReference type="Pfam" id="PF01869">
    <property type="entry name" value="BcrAD_BadFG"/>
    <property type="match status" value="1"/>
</dbReference>
<evidence type="ECO:0000313" key="6">
    <source>
        <dbReference type="EMBL" id="MSB22600.1"/>
    </source>
</evidence>
<dbReference type="PANTHER" id="PTHR32329">
    <property type="entry name" value="BIFUNCTIONAL PROTEIN [INCLUDES 2-HYDROXYACYL-COA DEHYDRATASE (N-TER) AND ITS ACTIVATOR DOMAIN (C_TERM)-RELATED"/>
    <property type="match status" value="1"/>
</dbReference>
<evidence type="ECO:0000313" key="8">
    <source>
        <dbReference type="Proteomes" id="UP000429811"/>
    </source>
</evidence>
<evidence type="ECO:0000256" key="4">
    <source>
        <dbReference type="ARBA" id="ARBA00023014"/>
    </source>
</evidence>
<accession>A0A6I2RV89</accession>
<dbReference type="GO" id="GO:0051536">
    <property type="term" value="F:iron-sulfur cluster binding"/>
    <property type="evidence" value="ECO:0007669"/>
    <property type="project" value="UniProtKB-KW"/>
</dbReference>
<dbReference type="Gene3D" id="3.40.50.11890">
    <property type="match status" value="1"/>
</dbReference>
<comment type="caution">
    <text evidence="7">The sequence shown here is derived from an EMBL/GenBank/DDBJ whole genome shotgun (WGS) entry which is preliminary data.</text>
</comment>
<dbReference type="PANTHER" id="PTHR32329:SF2">
    <property type="entry name" value="BIFUNCTIONAL PROTEIN [INCLUDES 2-HYDROXYACYL-COA DEHYDRATASE (N-TER) AND ITS ACTIVATOR DOMAIN (C_TERM)"/>
    <property type="match status" value="1"/>
</dbReference>
<reference evidence="8 9" key="1">
    <citation type="journal article" date="2019" name="Nat. Med.">
        <title>A library of human gut bacterial isolates paired with longitudinal multiomics data enables mechanistic microbiome research.</title>
        <authorList>
            <person name="Poyet M."/>
            <person name="Groussin M."/>
            <person name="Gibbons S.M."/>
            <person name="Avila-Pacheco J."/>
            <person name="Jiang X."/>
            <person name="Kearney S.M."/>
            <person name="Perrotta A.R."/>
            <person name="Berdy B."/>
            <person name="Zhao S."/>
            <person name="Lieberman T.D."/>
            <person name="Swanson P.K."/>
            <person name="Smith M."/>
            <person name="Roesemann S."/>
            <person name="Alexander J.E."/>
            <person name="Rich S.A."/>
            <person name="Livny J."/>
            <person name="Vlamakis H."/>
            <person name="Clish C."/>
            <person name="Bullock K."/>
            <person name="Deik A."/>
            <person name="Scott J."/>
            <person name="Pierce K.A."/>
            <person name="Xavier R.J."/>
            <person name="Alm E.J."/>
        </authorList>
    </citation>
    <scope>NUCLEOTIDE SEQUENCE [LARGE SCALE GENOMIC DNA]</scope>
    <source>
        <strain evidence="6 9">BIOML-A2</strain>
        <strain evidence="7 8">BIOML-A5</strain>
    </source>
</reference>
<keyword evidence="3" id="KW-0408">Iron</keyword>
<evidence type="ECO:0000256" key="1">
    <source>
        <dbReference type="ARBA" id="ARBA00001966"/>
    </source>
</evidence>
<feature type="domain" description="ATPase BadF/BadG/BcrA/BcrD type" evidence="5">
    <location>
        <begin position="297"/>
        <end position="542"/>
    </location>
</feature>
<evidence type="ECO:0000313" key="9">
    <source>
        <dbReference type="Proteomes" id="UP000434475"/>
    </source>
</evidence>
<evidence type="ECO:0000259" key="5">
    <source>
        <dbReference type="Pfam" id="PF01869"/>
    </source>
</evidence>
<name>A0A6I2RV89_FLAPL</name>
<gene>
    <name evidence="7" type="ORF">GKE90_20405</name>
    <name evidence="6" type="ORF">GKE97_24375</name>
</gene>
<dbReference type="InterPro" id="IPR002731">
    <property type="entry name" value="ATPase_BadF"/>
</dbReference>
<evidence type="ECO:0000256" key="3">
    <source>
        <dbReference type="ARBA" id="ARBA00023004"/>
    </source>
</evidence>
<dbReference type="InterPro" id="IPR010327">
    <property type="entry name" value="FldB/FldC_alpha/beta"/>
</dbReference>
<comment type="cofactor">
    <cofactor evidence="1">
        <name>[4Fe-4S] cluster</name>
        <dbReference type="ChEBI" id="CHEBI:49883"/>
    </cofactor>
</comment>